<evidence type="ECO:0008006" key="6">
    <source>
        <dbReference type="Google" id="ProtNLM"/>
    </source>
</evidence>
<proteinExistence type="predicted"/>
<dbReference type="EMBL" id="BFAA01003274">
    <property type="protein sequence ID" value="GCB70118.1"/>
    <property type="molecule type" value="Genomic_DNA"/>
</dbReference>
<accession>A0A401PAH5</accession>
<evidence type="ECO:0000256" key="3">
    <source>
        <dbReference type="SAM" id="MobiDB-lite"/>
    </source>
</evidence>
<protein>
    <recommendedName>
        <fullName evidence="6">Methyltransferase small domain-containing protein</fullName>
    </recommendedName>
</protein>
<evidence type="ECO:0000313" key="4">
    <source>
        <dbReference type="EMBL" id="GCB70118.1"/>
    </source>
</evidence>
<feature type="compositionally biased region" description="Polar residues" evidence="3">
    <location>
        <begin position="1"/>
        <end position="24"/>
    </location>
</feature>
<sequence>MRQARTSGTSTDSDQNQATGQNLSTDRKITISNHGGFKEKLAKMESTLNQANSSTSSTTIDWLVPHPFVCEKQFEFCGHPLNIARYFGGNLGFSASIWESALVLCQYFEQEKISFSGRKVIELGSGTGIVGILAVLLGGDVTMTDKENVLSQIEHNVSTNIPSTFRHRSKVCALSWGKDHIKFPADYDFILGSDIVYTSLTYPLLLETLLHLSNEPTIIYLASKLRTGNQSTTFHETLLPQHFNCQLVHRVEDKNINVYKVSKLGSKRRDDLLM</sequence>
<name>A0A401PAH5_SCYTO</name>
<dbReference type="OMA" id="HRVEDKN"/>
<dbReference type="STRING" id="75743.A0A401PAH5"/>
<organism evidence="4 5">
    <name type="scientific">Scyliorhinus torazame</name>
    <name type="common">Cloudy catshark</name>
    <name type="synonym">Catulus torazame</name>
    <dbReference type="NCBI Taxonomy" id="75743"/>
    <lineage>
        <taxon>Eukaryota</taxon>
        <taxon>Metazoa</taxon>
        <taxon>Chordata</taxon>
        <taxon>Craniata</taxon>
        <taxon>Vertebrata</taxon>
        <taxon>Chondrichthyes</taxon>
        <taxon>Elasmobranchii</taxon>
        <taxon>Galeomorphii</taxon>
        <taxon>Galeoidea</taxon>
        <taxon>Carcharhiniformes</taxon>
        <taxon>Scyliorhinidae</taxon>
        <taxon>Scyliorhinus</taxon>
    </lineage>
</organism>
<reference evidence="4 5" key="1">
    <citation type="journal article" date="2018" name="Nat. Ecol. Evol.">
        <title>Shark genomes provide insights into elasmobranch evolution and the origin of vertebrates.</title>
        <authorList>
            <person name="Hara Y"/>
            <person name="Yamaguchi K"/>
            <person name="Onimaru K"/>
            <person name="Kadota M"/>
            <person name="Koyanagi M"/>
            <person name="Keeley SD"/>
            <person name="Tatsumi K"/>
            <person name="Tanaka K"/>
            <person name="Motone F"/>
            <person name="Kageyama Y"/>
            <person name="Nozu R"/>
            <person name="Adachi N"/>
            <person name="Nishimura O"/>
            <person name="Nakagawa R"/>
            <person name="Tanegashima C"/>
            <person name="Kiyatake I"/>
            <person name="Matsumoto R"/>
            <person name="Murakumo K"/>
            <person name="Nishida K"/>
            <person name="Terakita A"/>
            <person name="Kuratani S"/>
            <person name="Sato K"/>
            <person name="Hyodo S Kuraku.S."/>
        </authorList>
    </citation>
    <scope>NUCLEOTIDE SEQUENCE [LARGE SCALE GENOMIC DNA]</scope>
</reference>
<evidence type="ECO:0000256" key="1">
    <source>
        <dbReference type="ARBA" id="ARBA00022603"/>
    </source>
</evidence>
<keyword evidence="2" id="KW-0949">S-adenosyl-L-methionine</keyword>
<dbReference type="GO" id="GO:0005829">
    <property type="term" value="C:cytosol"/>
    <property type="evidence" value="ECO:0007669"/>
    <property type="project" value="TreeGrafter"/>
</dbReference>
<dbReference type="GO" id="GO:0032991">
    <property type="term" value="C:protein-containing complex"/>
    <property type="evidence" value="ECO:0007669"/>
    <property type="project" value="TreeGrafter"/>
</dbReference>
<dbReference type="OrthoDB" id="413520at2759"/>
<comment type="caution">
    <text evidence="4">The sequence shown here is derived from an EMBL/GenBank/DDBJ whole genome shotgun (WGS) entry which is preliminary data.</text>
</comment>
<evidence type="ECO:0000313" key="5">
    <source>
        <dbReference type="Proteomes" id="UP000288216"/>
    </source>
</evidence>
<dbReference type="Pfam" id="PF10294">
    <property type="entry name" value="Methyltransf_16"/>
    <property type="match status" value="1"/>
</dbReference>
<dbReference type="Gene3D" id="3.40.50.150">
    <property type="entry name" value="Vaccinia Virus protein VP39"/>
    <property type="match status" value="1"/>
</dbReference>
<evidence type="ECO:0000256" key="2">
    <source>
        <dbReference type="ARBA" id="ARBA00022691"/>
    </source>
</evidence>
<dbReference type="SUPFAM" id="SSF53335">
    <property type="entry name" value="S-adenosyl-L-methionine-dependent methyltransferases"/>
    <property type="match status" value="1"/>
</dbReference>
<dbReference type="AlphaFoldDB" id="A0A401PAH5"/>
<keyword evidence="5" id="KW-1185">Reference proteome</keyword>
<dbReference type="PANTHER" id="PTHR14614:SF5">
    <property type="entry name" value="EEF1A LYSINE METHYLTRANSFERASE 3"/>
    <property type="match status" value="1"/>
</dbReference>
<dbReference type="InterPro" id="IPR029063">
    <property type="entry name" value="SAM-dependent_MTases_sf"/>
</dbReference>
<keyword evidence="1" id="KW-0808">Transferase</keyword>
<dbReference type="InterPro" id="IPR019410">
    <property type="entry name" value="Methyltransf_16"/>
</dbReference>
<feature type="region of interest" description="Disordered" evidence="3">
    <location>
        <begin position="1"/>
        <end position="25"/>
    </location>
</feature>
<dbReference type="Proteomes" id="UP000288216">
    <property type="component" value="Unassembled WGS sequence"/>
</dbReference>
<gene>
    <name evidence="4" type="ORF">scyTo_0008504</name>
</gene>
<keyword evidence="1" id="KW-0489">Methyltransferase</keyword>
<dbReference type="PANTHER" id="PTHR14614">
    <property type="entry name" value="HEPATOCELLULAR CARCINOMA-ASSOCIATED ANTIGEN"/>
    <property type="match status" value="1"/>
</dbReference>
<dbReference type="GO" id="GO:0008168">
    <property type="term" value="F:methyltransferase activity"/>
    <property type="evidence" value="ECO:0007669"/>
    <property type="project" value="UniProtKB-KW"/>
</dbReference>
<dbReference type="GO" id="GO:0032259">
    <property type="term" value="P:methylation"/>
    <property type="evidence" value="ECO:0007669"/>
    <property type="project" value="UniProtKB-KW"/>
</dbReference>